<evidence type="ECO:0000313" key="2">
    <source>
        <dbReference type="Proteomes" id="UP000216311"/>
    </source>
</evidence>
<keyword evidence="2" id="KW-1185">Reference proteome</keyword>
<dbReference type="AlphaFoldDB" id="A0A255H9K2"/>
<proteinExistence type="predicted"/>
<name>A0A255H9K2_9ACTN</name>
<gene>
    <name evidence="1" type="ORF">CGZ93_05275</name>
</gene>
<dbReference type="InterPro" id="IPR038765">
    <property type="entry name" value="Papain-like_cys_pep_sf"/>
</dbReference>
<dbReference type="RefSeq" id="WP_094363108.1">
    <property type="nucleotide sequence ID" value="NZ_NMVQ01000006.1"/>
</dbReference>
<evidence type="ECO:0000313" key="1">
    <source>
        <dbReference type="EMBL" id="OYO23926.1"/>
    </source>
</evidence>
<evidence type="ECO:0008006" key="3">
    <source>
        <dbReference type="Google" id="ProtNLM"/>
    </source>
</evidence>
<comment type="caution">
    <text evidence="1">The sequence shown here is derived from an EMBL/GenBank/DDBJ whole genome shotgun (WGS) entry which is preliminary data.</text>
</comment>
<dbReference type="Gene3D" id="3.30.2140.20">
    <property type="match status" value="1"/>
</dbReference>
<dbReference type="EMBL" id="NMVQ01000006">
    <property type="protein sequence ID" value="OYO23926.1"/>
    <property type="molecule type" value="Genomic_DNA"/>
</dbReference>
<dbReference type="OrthoDB" id="3727142at2"/>
<dbReference type="Proteomes" id="UP000216311">
    <property type="component" value="Unassembled WGS sequence"/>
</dbReference>
<dbReference type="InterPro" id="IPR053710">
    <property type="entry name" value="Arylamine_NAT_domain_sf"/>
</dbReference>
<sequence length="210" mass="23637">MRWRTIGSAAGLTAVALAPVVLRAPRPQRAYPEGVRSVSDAIAACRASGLEGWELVDFARRLVHHKFTRYSILNLWESPAMAFANSRGYCNQYNSALWEILVALGFRAERVFATRVRQDINPWWRMGHMWVRVTVDGRTLDVCASRADAGPGAVEFVPVTEVLPFGPFTYLNTNNGMIVFTAFACWKSLLTGEPLPRWMNREFGSRVDQD</sequence>
<accession>A0A255H9K2</accession>
<protein>
    <recommendedName>
        <fullName evidence="3">Transglutaminase-like domain-containing protein</fullName>
    </recommendedName>
</protein>
<organism evidence="1 2">
    <name type="scientific">Enemella dayhoffiae</name>
    <dbReference type="NCBI Taxonomy" id="2016507"/>
    <lineage>
        <taxon>Bacteria</taxon>
        <taxon>Bacillati</taxon>
        <taxon>Actinomycetota</taxon>
        <taxon>Actinomycetes</taxon>
        <taxon>Propionibacteriales</taxon>
        <taxon>Propionibacteriaceae</taxon>
        <taxon>Enemella</taxon>
    </lineage>
</organism>
<reference evidence="1 2" key="1">
    <citation type="submission" date="2017-07" db="EMBL/GenBank/DDBJ databases">
        <title>Draft whole genome sequences of clinical Proprionibacteriaceae strains.</title>
        <authorList>
            <person name="Bernier A.-M."/>
            <person name="Bernard K."/>
            <person name="Domingo M.-C."/>
        </authorList>
    </citation>
    <scope>NUCLEOTIDE SEQUENCE [LARGE SCALE GENOMIC DNA]</scope>
    <source>
        <strain evidence="1 2">NML 130396</strain>
    </source>
</reference>
<dbReference type="SUPFAM" id="SSF54001">
    <property type="entry name" value="Cysteine proteinases"/>
    <property type="match status" value="1"/>
</dbReference>